<dbReference type="EMBL" id="CM017699">
    <property type="protein sequence ID" value="TYG90119.1"/>
    <property type="molecule type" value="Genomic_DNA"/>
</dbReference>
<protein>
    <submittedName>
        <fullName evidence="2">Uncharacterized protein</fullName>
    </submittedName>
</protein>
<organism evidence="2 3">
    <name type="scientific">Gossypium darwinii</name>
    <name type="common">Darwin's cotton</name>
    <name type="synonym">Gossypium barbadense var. darwinii</name>
    <dbReference type="NCBI Taxonomy" id="34276"/>
    <lineage>
        <taxon>Eukaryota</taxon>
        <taxon>Viridiplantae</taxon>
        <taxon>Streptophyta</taxon>
        <taxon>Embryophyta</taxon>
        <taxon>Tracheophyta</taxon>
        <taxon>Spermatophyta</taxon>
        <taxon>Magnoliopsida</taxon>
        <taxon>eudicotyledons</taxon>
        <taxon>Gunneridae</taxon>
        <taxon>Pentapetalae</taxon>
        <taxon>rosids</taxon>
        <taxon>malvids</taxon>
        <taxon>Malvales</taxon>
        <taxon>Malvaceae</taxon>
        <taxon>Malvoideae</taxon>
        <taxon>Gossypium</taxon>
    </lineage>
</organism>
<keyword evidence="1" id="KW-1133">Transmembrane helix</keyword>
<sequence>MAPVRNPQNTVSWQGSWHVRAWGVRSSWRLGLLESLRCKQKLLGFLAMFLFWAMGYWVRLFWVGLSNWAEVWV</sequence>
<proteinExistence type="predicted"/>
<reference evidence="2 3" key="1">
    <citation type="submission" date="2019-06" db="EMBL/GenBank/DDBJ databases">
        <title>WGS assembly of Gossypium darwinii.</title>
        <authorList>
            <person name="Chen Z.J."/>
            <person name="Sreedasyam A."/>
            <person name="Ando A."/>
            <person name="Song Q."/>
            <person name="De L."/>
            <person name="Hulse-Kemp A."/>
            <person name="Ding M."/>
            <person name="Ye W."/>
            <person name="Kirkbride R."/>
            <person name="Jenkins J."/>
            <person name="Plott C."/>
            <person name="Lovell J."/>
            <person name="Lin Y.-M."/>
            <person name="Vaughn R."/>
            <person name="Liu B."/>
            <person name="Li W."/>
            <person name="Simpson S."/>
            <person name="Scheffler B."/>
            <person name="Saski C."/>
            <person name="Grover C."/>
            <person name="Hu G."/>
            <person name="Conover J."/>
            <person name="Carlson J."/>
            <person name="Shu S."/>
            <person name="Boston L."/>
            <person name="Williams M."/>
            <person name="Peterson D."/>
            <person name="Mcgee K."/>
            <person name="Jones D."/>
            <person name="Wendel J."/>
            <person name="Stelly D."/>
            <person name="Grimwood J."/>
            <person name="Schmutz J."/>
        </authorList>
    </citation>
    <scope>NUCLEOTIDE SEQUENCE [LARGE SCALE GENOMIC DNA]</scope>
    <source>
        <strain evidence="2">1808015.09</strain>
    </source>
</reference>
<gene>
    <name evidence="2" type="ORF">ES288_A12G156800v1</name>
</gene>
<keyword evidence="1" id="KW-0812">Transmembrane</keyword>
<accession>A0A5D2EA39</accession>
<feature type="transmembrane region" description="Helical" evidence="1">
    <location>
        <begin position="42"/>
        <end position="62"/>
    </location>
</feature>
<name>A0A5D2EA39_GOSDA</name>
<evidence type="ECO:0000313" key="3">
    <source>
        <dbReference type="Proteomes" id="UP000323506"/>
    </source>
</evidence>
<keyword evidence="1" id="KW-0472">Membrane</keyword>
<evidence type="ECO:0000256" key="1">
    <source>
        <dbReference type="SAM" id="Phobius"/>
    </source>
</evidence>
<dbReference type="AlphaFoldDB" id="A0A5D2EA39"/>
<dbReference type="Proteomes" id="UP000323506">
    <property type="component" value="Chromosome A12"/>
</dbReference>
<keyword evidence="3" id="KW-1185">Reference proteome</keyword>
<evidence type="ECO:0000313" key="2">
    <source>
        <dbReference type="EMBL" id="TYG90119.1"/>
    </source>
</evidence>